<reference evidence="11 12" key="1">
    <citation type="journal article" date="2020" name="mSystems">
        <title>Defining Genomic and Predicted Metabolic Features of the Acetobacterium Genus.</title>
        <authorList>
            <person name="Ross D.E."/>
            <person name="Marshall C.W."/>
            <person name="Gulliver D."/>
            <person name="May H.D."/>
            <person name="Norman R.S."/>
        </authorList>
    </citation>
    <scope>NUCLEOTIDE SEQUENCE [LARGE SCALE GENOMIC DNA]</scope>
    <source>
        <strain evidence="11 12">DSM 4132</strain>
    </source>
</reference>
<evidence type="ECO:0000256" key="2">
    <source>
        <dbReference type="ARBA" id="ARBA00012438"/>
    </source>
</evidence>
<feature type="transmembrane region" description="Helical" evidence="9">
    <location>
        <begin position="68"/>
        <end position="88"/>
    </location>
</feature>
<evidence type="ECO:0000313" key="11">
    <source>
        <dbReference type="EMBL" id="MBC3900768.1"/>
    </source>
</evidence>
<feature type="domain" description="Signal transduction histidine kinase subgroup 3 dimerisation and phosphoacceptor" evidence="10">
    <location>
        <begin position="187"/>
        <end position="251"/>
    </location>
</feature>
<dbReference type="Pfam" id="PF07730">
    <property type="entry name" value="HisKA_3"/>
    <property type="match status" value="1"/>
</dbReference>
<comment type="caution">
    <text evidence="11">The sequence shown here is derived from an EMBL/GenBank/DDBJ whole genome shotgun (WGS) entry which is preliminary data.</text>
</comment>
<keyword evidence="8" id="KW-0902">Two-component regulatory system</keyword>
<protein>
    <recommendedName>
        <fullName evidence="2">histidine kinase</fullName>
        <ecNumber evidence="2">2.7.13.3</ecNumber>
    </recommendedName>
</protein>
<keyword evidence="5" id="KW-0547">Nucleotide-binding</keyword>
<organism evidence="11 12">
    <name type="scientific">Acetobacterium malicum</name>
    <dbReference type="NCBI Taxonomy" id="52692"/>
    <lineage>
        <taxon>Bacteria</taxon>
        <taxon>Bacillati</taxon>
        <taxon>Bacillota</taxon>
        <taxon>Clostridia</taxon>
        <taxon>Eubacteriales</taxon>
        <taxon>Eubacteriaceae</taxon>
        <taxon>Acetobacterium</taxon>
    </lineage>
</organism>
<dbReference type="Gene3D" id="3.30.565.10">
    <property type="entry name" value="Histidine kinase-like ATPase, C-terminal domain"/>
    <property type="match status" value="1"/>
</dbReference>
<keyword evidence="7" id="KW-0067">ATP-binding</keyword>
<keyword evidence="9" id="KW-1133">Transmembrane helix</keyword>
<gene>
    <name evidence="11" type="ORF">GH811_14200</name>
</gene>
<feature type="transmembrane region" description="Helical" evidence="9">
    <location>
        <begin position="95"/>
        <end position="114"/>
    </location>
</feature>
<dbReference type="InterPro" id="IPR050482">
    <property type="entry name" value="Sensor_HK_TwoCompSys"/>
</dbReference>
<dbReference type="Gene3D" id="1.20.5.1930">
    <property type="match status" value="1"/>
</dbReference>
<evidence type="ECO:0000256" key="6">
    <source>
        <dbReference type="ARBA" id="ARBA00022777"/>
    </source>
</evidence>
<keyword evidence="4" id="KW-0808">Transferase</keyword>
<keyword evidence="3" id="KW-0597">Phosphoprotein</keyword>
<keyword evidence="6" id="KW-0418">Kinase</keyword>
<evidence type="ECO:0000256" key="1">
    <source>
        <dbReference type="ARBA" id="ARBA00000085"/>
    </source>
</evidence>
<dbReference type="InterPro" id="IPR011712">
    <property type="entry name" value="Sig_transdc_His_kin_sub3_dim/P"/>
</dbReference>
<comment type="catalytic activity">
    <reaction evidence="1">
        <text>ATP + protein L-histidine = ADP + protein N-phospho-L-histidine.</text>
        <dbReference type="EC" id="2.7.13.3"/>
    </reaction>
</comment>
<sequence length="385" mass="43929">MVEKMKENYFSIIKFCCLTVMLAYVIVVSEKSLQEISLECFLLGLFLAVSTLYELLDKEKIGCLVVEIILAILIFILFGESSVGFYLIPVVVLDTVVYFKLPLVVGLMAFGGAFFNPPDLAVYMVFCIFISVIYFQNHVMIKRYQDKLEDYEQEEFKLKDSISDKDLMFKKKLEQNSLHYKNQILEERAGIYQALHDKLGHSINGSVYQLEASKVLIHNKPEESSRIIQAVIDTLRESMDEIRFILRKEKPERKKAALLQLQGLCQECREKYGIQATLLLEGEDKEIPDHIWEVILDNAIEAVSNALKYAECSRLAIELVVMNKIVRCSIFNNGTSCETIVEGMGIQGMKDRTRKVNGLIDIDGQNGFRINMIFPLTSVSERGPV</sequence>
<accession>A0ABR6YZT5</accession>
<keyword evidence="9" id="KW-0812">Transmembrane</keyword>
<feature type="transmembrane region" description="Helical" evidence="9">
    <location>
        <begin position="120"/>
        <end position="137"/>
    </location>
</feature>
<evidence type="ECO:0000259" key="10">
    <source>
        <dbReference type="Pfam" id="PF07730"/>
    </source>
</evidence>
<evidence type="ECO:0000256" key="5">
    <source>
        <dbReference type="ARBA" id="ARBA00022741"/>
    </source>
</evidence>
<keyword evidence="9" id="KW-0472">Membrane</keyword>
<dbReference type="EMBL" id="WJBE01000015">
    <property type="protein sequence ID" value="MBC3900768.1"/>
    <property type="molecule type" value="Genomic_DNA"/>
</dbReference>
<evidence type="ECO:0000256" key="4">
    <source>
        <dbReference type="ARBA" id="ARBA00022679"/>
    </source>
</evidence>
<dbReference type="InterPro" id="IPR036890">
    <property type="entry name" value="HATPase_C_sf"/>
</dbReference>
<evidence type="ECO:0000256" key="8">
    <source>
        <dbReference type="ARBA" id="ARBA00023012"/>
    </source>
</evidence>
<evidence type="ECO:0000313" key="12">
    <source>
        <dbReference type="Proteomes" id="UP000622405"/>
    </source>
</evidence>
<keyword evidence="12" id="KW-1185">Reference proteome</keyword>
<dbReference type="PANTHER" id="PTHR24421">
    <property type="entry name" value="NITRATE/NITRITE SENSOR PROTEIN NARX-RELATED"/>
    <property type="match status" value="1"/>
</dbReference>
<dbReference type="SUPFAM" id="SSF55874">
    <property type="entry name" value="ATPase domain of HSP90 chaperone/DNA topoisomerase II/histidine kinase"/>
    <property type="match status" value="1"/>
</dbReference>
<proteinExistence type="predicted"/>
<dbReference type="Proteomes" id="UP000622405">
    <property type="component" value="Unassembled WGS sequence"/>
</dbReference>
<feature type="transmembrane region" description="Helical" evidence="9">
    <location>
        <begin position="12"/>
        <end position="29"/>
    </location>
</feature>
<name>A0ABR6YZT5_9FIRM</name>
<evidence type="ECO:0000256" key="9">
    <source>
        <dbReference type="SAM" id="Phobius"/>
    </source>
</evidence>
<evidence type="ECO:0000256" key="7">
    <source>
        <dbReference type="ARBA" id="ARBA00022840"/>
    </source>
</evidence>
<evidence type="ECO:0000256" key="3">
    <source>
        <dbReference type="ARBA" id="ARBA00022553"/>
    </source>
</evidence>
<dbReference type="RefSeq" id="WP_186894924.1">
    <property type="nucleotide sequence ID" value="NZ_WJBE01000015.1"/>
</dbReference>
<feature type="transmembrane region" description="Helical" evidence="9">
    <location>
        <begin position="36"/>
        <end position="56"/>
    </location>
</feature>
<dbReference type="EC" id="2.7.13.3" evidence="2"/>
<dbReference type="PANTHER" id="PTHR24421:SF10">
    <property type="entry name" value="NITRATE_NITRITE SENSOR PROTEIN NARQ"/>
    <property type="match status" value="1"/>
</dbReference>